<accession>A0A2N5SVP2</accession>
<proteinExistence type="predicted"/>
<reference evidence="2 3" key="1">
    <citation type="submission" date="2017-11" db="EMBL/GenBank/DDBJ databases">
        <title>De novo assembly and phasing of dikaryotic genomes from two isolates of Puccinia coronata f. sp. avenae, the causal agent of oat crown rust.</title>
        <authorList>
            <person name="Miller M.E."/>
            <person name="Zhang Y."/>
            <person name="Omidvar V."/>
            <person name="Sperschneider J."/>
            <person name="Schwessinger B."/>
            <person name="Raley C."/>
            <person name="Palmer J.M."/>
            <person name="Garnica D."/>
            <person name="Upadhyaya N."/>
            <person name="Rathjen J."/>
            <person name="Taylor J.M."/>
            <person name="Park R.F."/>
            <person name="Dodds P.N."/>
            <person name="Hirsch C.D."/>
            <person name="Kianian S.F."/>
            <person name="Figueroa M."/>
        </authorList>
    </citation>
    <scope>NUCLEOTIDE SEQUENCE [LARGE SCALE GENOMIC DNA]</scope>
    <source>
        <strain evidence="2">12NC29</strain>
    </source>
</reference>
<keyword evidence="3" id="KW-1185">Reference proteome</keyword>
<feature type="compositionally biased region" description="Low complexity" evidence="1">
    <location>
        <begin position="104"/>
        <end position="113"/>
    </location>
</feature>
<feature type="compositionally biased region" description="Polar residues" evidence="1">
    <location>
        <begin position="315"/>
        <end position="334"/>
    </location>
</feature>
<feature type="region of interest" description="Disordered" evidence="1">
    <location>
        <begin position="216"/>
        <end position="276"/>
    </location>
</feature>
<name>A0A2N5SVP2_9BASI</name>
<evidence type="ECO:0000313" key="3">
    <source>
        <dbReference type="Proteomes" id="UP000235388"/>
    </source>
</evidence>
<sequence length="384" mass="41223">MLANKPTGSLLEPLRPLATNLCPSNSLCYPTRLPGPLPLVSDTSTLHEPTSLLLSATTTYLPASDPTSPRAFYPPWPPPLPCSHPTGPQALACPPWPPPPPRSLPSGPQALARPPWPPPPPRSHPSGPQALADRPGPPPPPCSLPSSFQGLPDPPWPSSIAAHSSQLPSCSPGILVAASKAGHQGTSMIGTAHTWHTFQKISDRLQISGRVEGGGSLRVEEEADLNREAPSSPLTKYSYSDEPSKPAPSKPAHSNKRTKKLPQPPPPPPPPKCLCHSQPNPQIPALISQASRQACVVCDVYWRCSLNHNPEAISIPQNDDGPSNTDQPEESAQTPVKKLTRKQEKAKLYSAQLWQKNRQASNIKYSGETRIRAHVSNSNPNARI</sequence>
<organism evidence="2 3">
    <name type="scientific">Puccinia coronata f. sp. avenae</name>
    <dbReference type="NCBI Taxonomy" id="200324"/>
    <lineage>
        <taxon>Eukaryota</taxon>
        <taxon>Fungi</taxon>
        <taxon>Dikarya</taxon>
        <taxon>Basidiomycota</taxon>
        <taxon>Pucciniomycotina</taxon>
        <taxon>Pucciniomycetes</taxon>
        <taxon>Pucciniales</taxon>
        <taxon>Pucciniaceae</taxon>
        <taxon>Puccinia</taxon>
    </lineage>
</organism>
<dbReference type="EMBL" id="PGCJ01000852">
    <property type="protein sequence ID" value="PLW17304.1"/>
    <property type="molecule type" value="Genomic_DNA"/>
</dbReference>
<comment type="caution">
    <text evidence="2">The sequence shown here is derived from an EMBL/GenBank/DDBJ whole genome shotgun (WGS) entry which is preliminary data.</text>
</comment>
<feature type="compositionally biased region" description="Pro residues" evidence="1">
    <location>
        <begin position="114"/>
        <end position="123"/>
    </location>
</feature>
<evidence type="ECO:0000256" key="1">
    <source>
        <dbReference type="SAM" id="MobiDB-lite"/>
    </source>
</evidence>
<feature type="compositionally biased region" description="Pro residues" evidence="1">
    <location>
        <begin position="94"/>
        <end position="103"/>
    </location>
</feature>
<dbReference type="AlphaFoldDB" id="A0A2N5SVP2"/>
<protein>
    <submittedName>
        <fullName evidence="2">Uncharacterized protein</fullName>
    </submittedName>
</protein>
<feature type="region of interest" description="Disordered" evidence="1">
    <location>
        <begin position="93"/>
        <end position="167"/>
    </location>
</feature>
<evidence type="ECO:0000313" key="2">
    <source>
        <dbReference type="EMBL" id="PLW17304.1"/>
    </source>
</evidence>
<gene>
    <name evidence="2" type="ORF">PCANC_14142</name>
</gene>
<feature type="compositionally biased region" description="Basic and acidic residues" evidence="1">
    <location>
        <begin position="218"/>
        <end position="227"/>
    </location>
</feature>
<feature type="compositionally biased region" description="Pro residues" evidence="1">
    <location>
        <begin position="262"/>
        <end position="272"/>
    </location>
</feature>
<dbReference type="Proteomes" id="UP000235388">
    <property type="component" value="Unassembled WGS sequence"/>
</dbReference>
<feature type="region of interest" description="Disordered" evidence="1">
    <location>
        <begin position="312"/>
        <end position="343"/>
    </location>
</feature>